<comment type="caution">
    <text evidence="1">The sequence shown here is derived from an EMBL/GenBank/DDBJ whole genome shotgun (WGS) entry which is preliminary data.</text>
</comment>
<organism evidence="1 2">
    <name type="scientific">Tunturiibacter empetritectus</name>
    <dbReference type="NCBI Taxonomy" id="3069691"/>
    <lineage>
        <taxon>Bacteria</taxon>
        <taxon>Pseudomonadati</taxon>
        <taxon>Acidobacteriota</taxon>
        <taxon>Terriglobia</taxon>
        <taxon>Terriglobales</taxon>
        <taxon>Acidobacteriaceae</taxon>
        <taxon>Tunturiibacter</taxon>
    </lineage>
</organism>
<protein>
    <submittedName>
        <fullName evidence="1">Uncharacterized protein</fullName>
    </submittedName>
</protein>
<sequence>MVTTSHRYEELGVTRQLLSQLLRLGVAEVDADFLHHNQNFRMDA</sequence>
<proteinExistence type="predicted"/>
<dbReference type="AlphaFoldDB" id="A0A7W8ILP5"/>
<evidence type="ECO:0000313" key="1">
    <source>
        <dbReference type="EMBL" id="MBB5319429.1"/>
    </source>
</evidence>
<name>A0A7W8ILP5_9BACT</name>
<keyword evidence="2" id="KW-1185">Reference proteome</keyword>
<accession>A0A7W8ILP5</accession>
<dbReference type="Proteomes" id="UP000568106">
    <property type="component" value="Unassembled WGS sequence"/>
</dbReference>
<reference evidence="1" key="1">
    <citation type="submission" date="2020-08" db="EMBL/GenBank/DDBJ databases">
        <title>Genomic Encyclopedia of Type Strains, Phase IV (KMG-V): Genome sequencing to study the core and pangenomes of soil and plant-associated prokaryotes.</title>
        <authorList>
            <person name="Whitman W."/>
        </authorList>
    </citation>
    <scope>NUCLEOTIDE SEQUENCE [LARGE SCALE GENOMIC DNA]</scope>
    <source>
        <strain evidence="1">M8UP27</strain>
    </source>
</reference>
<dbReference type="EMBL" id="JACHDY010000008">
    <property type="protein sequence ID" value="MBB5319429.1"/>
    <property type="molecule type" value="Genomic_DNA"/>
</dbReference>
<gene>
    <name evidence="1" type="ORF">HDF09_004137</name>
</gene>
<evidence type="ECO:0000313" key="2">
    <source>
        <dbReference type="Proteomes" id="UP000568106"/>
    </source>
</evidence>